<dbReference type="EMBL" id="CM009292">
    <property type="protein sequence ID" value="RQO87918.1"/>
    <property type="molecule type" value="Genomic_DNA"/>
</dbReference>
<evidence type="ECO:0000256" key="1">
    <source>
        <dbReference type="ARBA" id="ARBA00004123"/>
    </source>
</evidence>
<dbReference type="PANTHER" id="PTHR46159">
    <property type="entry name" value="PROTEIN TESMIN/TSO1-LIKE CXC 2"/>
    <property type="match status" value="1"/>
</dbReference>
<evidence type="ECO:0000256" key="2">
    <source>
        <dbReference type="ARBA" id="ARBA00007267"/>
    </source>
</evidence>
<dbReference type="AlphaFoldDB" id="A0A3N7EML0"/>
<name>A0A3N7EML0_POPTR</name>
<evidence type="ECO:0000313" key="7">
    <source>
        <dbReference type="Proteomes" id="UP000006729"/>
    </source>
</evidence>
<keyword evidence="7" id="KW-1185">Reference proteome</keyword>
<dbReference type="PANTHER" id="PTHR46159:SF18">
    <property type="entry name" value="CRC DOMAIN-CONTAINING PROTEIN"/>
    <property type="match status" value="1"/>
</dbReference>
<organism evidence="6 7">
    <name type="scientific">Populus trichocarpa</name>
    <name type="common">Western balsam poplar</name>
    <name type="synonym">Populus balsamifera subsp. trichocarpa</name>
    <dbReference type="NCBI Taxonomy" id="3694"/>
    <lineage>
        <taxon>Eukaryota</taxon>
        <taxon>Viridiplantae</taxon>
        <taxon>Streptophyta</taxon>
        <taxon>Embryophyta</taxon>
        <taxon>Tracheophyta</taxon>
        <taxon>Spermatophyta</taxon>
        <taxon>Magnoliopsida</taxon>
        <taxon>eudicotyledons</taxon>
        <taxon>Gunneridae</taxon>
        <taxon>Pentapetalae</taxon>
        <taxon>rosids</taxon>
        <taxon>fabids</taxon>
        <taxon>Malpighiales</taxon>
        <taxon>Salicaceae</taxon>
        <taxon>Saliceae</taxon>
        <taxon>Populus</taxon>
    </lineage>
</organism>
<gene>
    <name evidence="6" type="ORF">POPTR_003G060400</name>
</gene>
<sequence length="207" mass="23572">MGDGQQESQAAVAAGSSSYQSMSTMQTPRDSLHSIPFEQQATLCEGTMPSSENADIIELNQMSPERNSKKAKYSTESEGCRRRNCKRSRCLKLWWSPGVTILHMRQQIEARNPLAFAPKVVKHTTISPVNMMEEGNWTIPSSSRHRKGCSCKKSKCSKKYCECFQKQFIEELKEGTIHLRSHGILQRLTVIVLNLINSHRHWKHLLI</sequence>
<evidence type="ECO:0000259" key="5">
    <source>
        <dbReference type="PROSITE" id="PS51634"/>
    </source>
</evidence>
<evidence type="ECO:0000313" key="6">
    <source>
        <dbReference type="EMBL" id="RQO87913.1"/>
    </source>
</evidence>
<dbReference type="InParanoid" id="A0A3N7EML0"/>
<dbReference type="InterPro" id="IPR044522">
    <property type="entry name" value="TSO1-like"/>
</dbReference>
<reference evidence="6 7" key="1">
    <citation type="journal article" date="2006" name="Science">
        <title>The genome of black cottonwood, Populus trichocarpa (Torr. &amp; Gray).</title>
        <authorList>
            <person name="Tuskan G.A."/>
            <person name="Difazio S."/>
            <person name="Jansson S."/>
            <person name="Bohlmann J."/>
            <person name="Grigoriev I."/>
            <person name="Hellsten U."/>
            <person name="Putnam N."/>
            <person name="Ralph S."/>
            <person name="Rombauts S."/>
            <person name="Salamov A."/>
            <person name="Schein J."/>
            <person name="Sterck L."/>
            <person name="Aerts A."/>
            <person name="Bhalerao R.R."/>
            <person name="Bhalerao R.P."/>
            <person name="Blaudez D."/>
            <person name="Boerjan W."/>
            <person name="Brun A."/>
            <person name="Brunner A."/>
            <person name="Busov V."/>
            <person name="Campbell M."/>
            <person name="Carlson J."/>
            <person name="Chalot M."/>
            <person name="Chapman J."/>
            <person name="Chen G.L."/>
            <person name="Cooper D."/>
            <person name="Coutinho P.M."/>
            <person name="Couturier J."/>
            <person name="Covert S."/>
            <person name="Cronk Q."/>
            <person name="Cunningham R."/>
            <person name="Davis J."/>
            <person name="Degroeve S."/>
            <person name="Dejardin A."/>
            <person name="Depamphilis C."/>
            <person name="Detter J."/>
            <person name="Dirks B."/>
            <person name="Dubchak I."/>
            <person name="Duplessis S."/>
            <person name="Ehlting J."/>
            <person name="Ellis B."/>
            <person name="Gendler K."/>
            <person name="Goodstein D."/>
            <person name="Gribskov M."/>
            <person name="Grimwood J."/>
            <person name="Groover A."/>
            <person name="Gunter L."/>
            <person name="Hamberger B."/>
            <person name="Heinze B."/>
            <person name="Helariutta Y."/>
            <person name="Henrissat B."/>
            <person name="Holligan D."/>
            <person name="Holt R."/>
            <person name="Huang W."/>
            <person name="Islam-Faridi N."/>
            <person name="Jones S."/>
            <person name="Jones-Rhoades M."/>
            <person name="Jorgensen R."/>
            <person name="Joshi C."/>
            <person name="Kangasjarvi J."/>
            <person name="Karlsson J."/>
            <person name="Kelleher C."/>
            <person name="Kirkpatrick R."/>
            <person name="Kirst M."/>
            <person name="Kohler A."/>
            <person name="Kalluri U."/>
            <person name="Larimer F."/>
            <person name="Leebens-Mack J."/>
            <person name="Leple J.C."/>
            <person name="Locascio P."/>
            <person name="Lou Y."/>
            <person name="Lucas S."/>
            <person name="Martin F."/>
            <person name="Montanini B."/>
            <person name="Napoli C."/>
            <person name="Nelson D.R."/>
            <person name="Nelson C."/>
            <person name="Nieminen K."/>
            <person name="Nilsson O."/>
            <person name="Pereda V."/>
            <person name="Peter G."/>
            <person name="Philippe R."/>
            <person name="Pilate G."/>
            <person name="Poliakov A."/>
            <person name="Razumovskaya J."/>
            <person name="Richardson P."/>
            <person name="Rinaldi C."/>
            <person name="Ritland K."/>
            <person name="Rouze P."/>
            <person name="Ryaboy D."/>
            <person name="Schmutz J."/>
            <person name="Schrader J."/>
            <person name="Segerman B."/>
            <person name="Shin H."/>
            <person name="Siddiqui A."/>
            <person name="Sterky F."/>
            <person name="Terry A."/>
            <person name="Tsai C.J."/>
            <person name="Uberbacher E."/>
            <person name="Unneberg P."/>
            <person name="Vahala J."/>
            <person name="Wall K."/>
            <person name="Wessler S."/>
            <person name="Yang G."/>
            <person name="Yin T."/>
            <person name="Douglas C."/>
            <person name="Marra M."/>
            <person name="Sandberg G."/>
            <person name="Van de Peer Y."/>
            <person name="Rokhsar D."/>
        </authorList>
    </citation>
    <scope>NUCLEOTIDE SEQUENCE [LARGE SCALE GENOMIC DNA]</scope>
    <source>
        <strain evidence="7">cv. Nisqually</strain>
        <strain evidence="6">Nisqually-1</strain>
    </source>
</reference>
<feature type="compositionally biased region" description="Low complexity" evidence="4">
    <location>
        <begin position="16"/>
        <end position="27"/>
    </location>
</feature>
<accession>A0A3N7EML0</accession>
<dbReference type="PROSITE" id="PS51634">
    <property type="entry name" value="CRC"/>
    <property type="match status" value="1"/>
</dbReference>
<keyword evidence="3" id="KW-0539">Nucleus</keyword>
<comment type="subcellular location">
    <subcellularLocation>
        <location evidence="1">Nucleus</location>
    </subcellularLocation>
</comment>
<feature type="domain" description="CRC" evidence="5">
    <location>
        <begin position="79"/>
        <end position="184"/>
    </location>
</feature>
<dbReference type="EMBL" id="CM009292">
    <property type="protein sequence ID" value="RQO87913.1"/>
    <property type="molecule type" value="Genomic_DNA"/>
</dbReference>
<evidence type="ECO:0000256" key="4">
    <source>
        <dbReference type="SAM" id="MobiDB-lite"/>
    </source>
</evidence>
<comment type="similarity">
    <text evidence="2">Belongs to the lin-54 family.</text>
</comment>
<evidence type="ECO:0000256" key="3">
    <source>
        <dbReference type="ARBA" id="ARBA00023242"/>
    </source>
</evidence>
<dbReference type="STRING" id="3694.A0A3N7EML0"/>
<proteinExistence type="inferred from homology"/>
<dbReference type="GO" id="GO:0003700">
    <property type="term" value="F:DNA-binding transcription factor activity"/>
    <property type="evidence" value="ECO:0007669"/>
    <property type="project" value="InterPro"/>
</dbReference>
<dbReference type="Proteomes" id="UP000006729">
    <property type="component" value="Chromosome 3"/>
</dbReference>
<dbReference type="InterPro" id="IPR033467">
    <property type="entry name" value="Tesmin/TSO1-like_CXC"/>
</dbReference>
<dbReference type="InterPro" id="IPR005172">
    <property type="entry name" value="CRC"/>
</dbReference>
<reference evidence="6" key="2">
    <citation type="submission" date="2017-07" db="EMBL/GenBank/DDBJ databases">
        <title>WGS assembly of Populus trichocarpa.</title>
        <authorList>
            <person name="Tuskan G."/>
            <person name="Difazio S."/>
            <person name="Jansson S."/>
            <person name="Bohlmann J."/>
            <person name="Grigoriev I."/>
            <person name="Hellsten U."/>
            <person name="Putnam N."/>
            <person name="Ralph S."/>
            <person name="Rombauts S."/>
            <person name="Salamov A."/>
            <person name="Schein J."/>
            <person name="Sterck L."/>
            <person name="Aerts A."/>
            <person name="Bhalerao R."/>
            <person name="Bhalerao R."/>
            <person name="Blaudez D."/>
            <person name="Boerjan W."/>
            <person name="Brun A."/>
            <person name="Brunner A."/>
            <person name="Busov V."/>
            <person name="Campbell M."/>
            <person name="Carlson J."/>
            <person name="Chalot M."/>
            <person name="Chapman J."/>
            <person name="Chen G."/>
            <person name="Cooper D."/>
            <person name="Coutinho P."/>
            <person name="Couturier J."/>
            <person name="Covert S."/>
            <person name="Cronk Q."/>
            <person name="Cunningham R."/>
            <person name="Davis J."/>
            <person name="Degroeve S."/>
            <person name="Dejardin A."/>
            <person name="Depamphilis C."/>
            <person name="Detter J."/>
            <person name="Dirks B."/>
            <person name="Dubchak I."/>
            <person name="Duplessis S."/>
            <person name="Ehlting J."/>
            <person name="Ellis B."/>
            <person name="Gendler K."/>
            <person name="Goodstein D."/>
            <person name="Gribskov M."/>
            <person name="Grimwood J."/>
            <person name="Groover A."/>
            <person name="Gunter L."/>
            <person name="Hamberger B."/>
            <person name="Heinze B."/>
            <person name="Helariutta Y."/>
            <person name="Henrissat B."/>
            <person name="Holligan D."/>
            <person name="Holt R."/>
            <person name="Huang W."/>
            <person name="Islam-Faridi N."/>
            <person name="Jones S."/>
            <person name="Jones-Rhoades M."/>
            <person name="Jorgensen R."/>
            <person name="Joshi C."/>
            <person name="Kangasjarvi J."/>
            <person name="Karlsson J."/>
            <person name="Kelleher C."/>
            <person name="Kirkpatrick R."/>
            <person name="Kirst M."/>
            <person name="Kohler A."/>
            <person name="Kalluri U."/>
            <person name="Larimer F."/>
            <person name="Leebens-Mack J."/>
            <person name="Leple J."/>
            <person name="Locascio P."/>
            <person name="Lou Y."/>
            <person name="Lucas S."/>
            <person name="Martin F."/>
            <person name="Montanini B."/>
            <person name="Napoli C."/>
            <person name="Nelson D."/>
            <person name="Nelson C."/>
            <person name="Nieminen K."/>
            <person name="Nilsson O."/>
            <person name="Pereda V."/>
            <person name="Peter G."/>
            <person name="Philippe R."/>
            <person name="Pilate G."/>
            <person name="Poliakov A."/>
            <person name="Razumovskaya J."/>
            <person name="Richardson P."/>
            <person name="Rinaldi C."/>
            <person name="Ritland K."/>
            <person name="Rouze P."/>
            <person name="Ryaboy D."/>
            <person name="Schmutz J."/>
            <person name="Schrader J."/>
            <person name="Segerman B."/>
            <person name="Shin H."/>
            <person name="Siddiqui A."/>
            <person name="Sterky F."/>
            <person name="Terry A."/>
            <person name="Tsai C."/>
            <person name="Uberbacher E."/>
            <person name="Unneberg P."/>
            <person name="Vahala J."/>
            <person name="Wall K."/>
            <person name="Wessler S."/>
            <person name="Yang G."/>
            <person name="Yin T."/>
            <person name="Douglas C."/>
            <person name="Marra M."/>
            <person name="Sandberg G."/>
            <person name="Van De Peer Y."/>
            <person name="Rokhsar D."/>
        </authorList>
    </citation>
    <scope>NUCLEOTIDE SEQUENCE</scope>
    <source>
        <strain evidence="6">Nisqually-1</strain>
    </source>
</reference>
<protein>
    <recommendedName>
        <fullName evidence="5">CRC domain-containing protein</fullName>
    </recommendedName>
</protein>
<dbReference type="GO" id="GO:0005634">
    <property type="term" value="C:nucleus"/>
    <property type="evidence" value="ECO:0007669"/>
    <property type="project" value="UniProtKB-SubCell"/>
</dbReference>
<dbReference type="SMART" id="SM01114">
    <property type="entry name" value="CXC"/>
    <property type="match status" value="1"/>
</dbReference>
<feature type="region of interest" description="Disordered" evidence="4">
    <location>
        <begin position="1"/>
        <end position="39"/>
    </location>
</feature>
<dbReference type="Pfam" id="PF03638">
    <property type="entry name" value="TCR"/>
    <property type="match status" value="1"/>
</dbReference>